<reference evidence="2 3" key="1">
    <citation type="journal article" date="2019" name="Commun. Biol.">
        <title>The bagworm genome reveals a unique fibroin gene that provides high tensile strength.</title>
        <authorList>
            <person name="Kono N."/>
            <person name="Nakamura H."/>
            <person name="Ohtoshi R."/>
            <person name="Tomita M."/>
            <person name="Numata K."/>
            <person name="Arakawa K."/>
        </authorList>
    </citation>
    <scope>NUCLEOTIDE SEQUENCE [LARGE SCALE GENOMIC DNA]</scope>
</reference>
<proteinExistence type="predicted"/>
<evidence type="ECO:0000313" key="3">
    <source>
        <dbReference type="Proteomes" id="UP000299102"/>
    </source>
</evidence>
<organism evidence="2 3">
    <name type="scientific">Eumeta variegata</name>
    <name type="common">Bagworm moth</name>
    <name type="synonym">Eumeta japonica</name>
    <dbReference type="NCBI Taxonomy" id="151549"/>
    <lineage>
        <taxon>Eukaryota</taxon>
        <taxon>Metazoa</taxon>
        <taxon>Ecdysozoa</taxon>
        <taxon>Arthropoda</taxon>
        <taxon>Hexapoda</taxon>
        <taxon>Insecta</taxon>
        <taxon>Pterygota</taxon>
        <taxon>Neoptera</taxon>
        <taxon>Endopterygota</taxon>
        <taxon>Lepidoptera</taxon>
        <taxon>Glossata</taxon>
        <taxon>Ditrysia</taxon>
        <taxon>Tineoidea</taxon>
        <taxon>Psychidae</taxon>
        <taxon>Oiketicinae</taxon>
        <taxon>Eumeta</taxon>
    </lineage>
</organism>
<protein>
    <submittedName>
        <fullName evidence="2">Uncharacterized protein</fullName>
    </submittedName>
</protein>
<evidence type="ECO:0000256" key="1">
    <source>
        <dbReference type="SAM" id="MobiDB-lite"/>
    </source>
</evidence>
<accession>A0A4C1YPM7</accession>
<dbReference type="Proteomes" id="UP000299102">
    <property type="component" value="Unassembled WGS sequence"/>
</dbReference>
<keyword evidence="3" id="KW-1185">Reference proteome</keyword>
<sequence length="111" mass="12589">MRLTAGIFAGSTRNTSRAASQMIRYIAREGRRGRRYRPTTPRFTARRDPRSIPIYSAPLSRKTINKTMMQLFKTRLRNGAHPSVRSLRRIPAQRAACGGRRAARGRPPPAQ</sequence>
<evidence type="ECO:0000313" key="2">
    <source>
        <dbReference type="EMBL" id="GBP76852.1"/>
    </source>
</evidence>
<feature type="region of interest" description="Disordered" evidence="1">
    <location>
        <begin position="79"/>
        <end position="111"/>
    </location>
</feature>
<name>A0A4C1YPM7_EUMVA</name>
<comment type="caution">
    <text evidence="2">The sequence shown here is derived from an EMBL/GenBank/DDBJ whole genome shotgun (WGS) entry which is preliminary data.</text>
</comment>
<gene>
    <name evidence="2" type="ORF">EVAR_87239_1</name>
</gene>
<dbReference type="EMBL" id="BGZK01001307">
    <property type="protein sequence ID" value="GBP76852.1"/>
    <property type="molecule type" value="Genomic_DNA"/>
</dbReference>
<dbReference type="AlphaFoldDB" id="A0A4C1YPM7"/>